<dbReference type="AlphaFoldDB" id="A0AAN9DRV7"/>
<dbReference type="Proteomes" id="UP001372338">
    <property type="component" value="Unassembled WGS sequence"/>
</dbReference>
<protein>
    <submittedName>
        <fullName evidence="2">Uncharacterized protein</fullName>
    </submittedName>
</protein>
<evidence type="ECO:0000313" key="2">
    <source>
        <dbReference type="EMBL" id="KAK7231455.1"/>
    </source>
</evidence>
<sequence>MIRFSGLLTTSPAANRPRRRNPNTSPDHSIGASGVLKATSADPWSASFMVETRTVSDRLRAPNFRS</sequence>
<evidence type="ECO:0000313" key="4">
    <source>
        <dbReference type="Proteomes" id="UP001372338"/>
    </source>
</evidence>
<evidence type="ECO:0000256" key="1">
    <source>
        <dbReference type="SAM" id="MobiDB-lite"/>
    </source>
</evidence>
<dbReference type="EMBL" id="JAYWIO010000001">
    <property type="protein sequence ID" value="KAK7289017.1"/>
    <property type="molecule type" value="Genomic_DNA"/>
</dbReference>
<name>A0AAN9DRV7_CROPI</name>
<accession>A0AAN9DRV7</accession>
<feature type="region of interest" description="Disordered" evidence="1">
    <location>
        <begin position="1"/>
        <end position="36"/>
    </location>
</feature>
<keyword evidence="4" id="KW-1185">Reference proteome</keyword>
<comment type="caution">
    <text evidence="2">The sequence shown here is derived from an EMBL/GenBank/DDBJ whole genome shotgun (WGS) entry which is preliminary data.</text>
</comment>
<dbReference type="EMBL" id="JAYWIO010000147">
    <property type="protein sequence ID" value="KAK7231455.1"/>
    <property type="molecule type" value="Genomic_DNA"/>
</dbReference>
<proteinExistence type="predicted"/>
<reference evidence="2 4" key="1">
    <citation type="submission" date="2024-01" db="EMBL/GenBank/DDBJ databases">
        <title>The genomes of 5 underutilized Papilionoideae crops provide insights into root nodulation and disease resistanc.</title>
        <authorList>
            <person name="Yuan L."/>
        </authorList>
    </citation>
    <scope>NUCLEOTIDE SEQUENCE [LARGE SCALE GENOMIC DNA]</scope>
    <source>
        <strain evidence="2">ZHUSHIDOU_FW_LH</strain>
        <tissue evidence="2">Leaf</tissue>
    </source>
</reference>
<gene>
    <name evidence="3" type="ORF">RIF29_02562</name>
    <name evidence="2" type="ORF">RIF29_48344</name>
</gene>
<evidence type="ECO:0000313" key="3">
    <source>
        <dbReference type="EMBL" id="KAK7289017.1"/>
    </source>
</evidence>
<organism evidence="2 4">
    <name type="scientific">Crotalaria pallida</name>
    <name type="common">Smooth rattlebox</name>
    <name type="synonym">Crotalaria striata</name>
    <dbReference type="NCBI Taxonomy" id="3830"/>
    <lineage>
        <taxon>Eukaryota</taxon>
        <taxon>Viridiplantae</taxon>
        <taxon>Streptophyta</taxon>
        <taxon>Embryophyta</taxon>
        <taxon>Tracheophyta</taxon>
        <taxon>Spermatophyta</taxon>
        <taxon>Magnoliopsida</taxon>
        <taxon>eudicotyledons</taxon>
        <taxon>Gunneridae</taxon>
        <taxon>Pentapetalae</taxon>
        <taxon>rosids</taxon>
        <taxon>fabids</taxon>
        <taxon>Fabales</taxon>
        <taxon>Fabaceae</taxon>
        <taxon>Papilionoideae</taxon>
        <taxon>50 kb inversion clade</taxon>
        <taxon>genistoids sensu lato</taxon>
        <taxon>core genistoids</taxon>
        <taxon>Crotalarieae</taxon>
        <taxon>Crotalaria</taxon>
    </lineage>
</organism>